<dbReference type="KEGG" id="esi:Exig_2944"/>
<feature type="transmembrane region" description="Helical" evidence="1">
    <location>
        <begin position="113"/>
        <end position="133"/>
    </location>
</feature>
<evidence type="ECO:0000313" key="2">
    <source>
        <dbReference type="EMBL" id="ACB62390.1"/>
    </source>
</evidence>
<dbReference type="Proteomes" id="UP000001681">
    <property type="component" value="Chromosome"/>
</dbReference>
<dbReference type="OrthoDB" id="2351733at2"/>
<dbReference type="RefSeq" id="WP_012371805.1">
    <property type="nucleotide sequence ID" value="NC_010556.1"/>
</dbReference>
<proteinExistence type="predicted"/>
<evidence type="ECO:0008006" key="4">
    <source>
        <dbReference type="Google" id="ProtNLM"/>
    </source>
</evidence>
<keyword evidence="3" id="KW-1185">Reference proteome</keyword>
<reference evidence="2 3" key="1">
    <citation type="journal article" date="2006" name="Extremophiles">
        <title>Characterization of Exiguobacterium isolates from the Siberian permafrost. Description of Exiguobacterium sibiricum sp. nov.</title>
        <authorList>
            <person name="Rodrigues D.F."/>
            <person name="Goris J."/>
            <person name="Vishnivetskaya T."/>
            <person name="Gilichinsky D."/>
            <person name="Thomashow M.F."/>
            <person name="Tiedje J.M."/>
        </authorList>
    </citation>
    <scope>NUCLEOTIDE SEQUENCE [LARGE SCALE GENOMIC DNA]</scope>
    <source>
        <strain evidence="3">DSM 17290 / CIP 109462 / JCM 13490 / 255-15</strain>
    </source>
</reference>
<dbReference type="STRING" id="262543.Exig_2944"/>
<sequence>MRFRSRLLILIGVVILGLGIIKPLAEAGYSAVQKVEVFPGGGQPSCVSNCESEPLTFWWSYLFKKKELPPGQVKYGYETDEKGDGGGEPRKEKFISLGFHSFSKGEGKEGESGFPYLLIAISLAGLTGLFLIVRRFRKRKKWDNTENELVPRSVRIKKRLGETEPKDELPPLPVEQVRQQVVLFNRHLPQKLKRRETESFREWFARIGFQPSPELQQLYETVRYDPNRSSEMTKTVLTDIEQDFSAYLGQLK</sequence>
<protein>
    <recommendedName>
        <fullName evidence="4">DUF4129 domain-containing protein</fullName>
    </recommendedName>
</protein>
<reference evidence="3" key="3">
    <citation type="submission" date="2008-04" db="EMBL/GenBank/DDBJ databases">
        <title>Complete sequence of chromosome of Exiguobacterium sibiricum 255-15.</title>
        <authorList>
            <consortium name="US DOE Joint Genome Institute"/>
            <person name="Copeland A."/>
            <person name="Lucas S."/>
            <person name="Lapidus A."/>
            <person name="Glavina del Rio T."/>
            <person name="Dalin E."/>
            <person name="Tice H."/>
            <person name="Bruce D."/>
            <person name="Goodwin L."/>
            <person name="Pitluck S."/>
            <person name="Kiss H."/>
            <person name="Chertkov O."/>
            <person name="Monk C."/>
            <person name="Brettin T."/>
            <person name="Detter J.C."/>
            <person name="Han C."/>
            <person name="Kuske C.R."/>
            <person name="Schmutz J."/>
            <person name="Larimer F."/>
            <person name="Land M."/>
            <person name="Hauser L."/>
            <person name="Kyrpides N."/>
            <person name="Mikhailova N."/>
            <person name="Vishnivetskaya T."/>
            <person name="Rodrigues D.F."/>
            <person name="Gilichinsky D."/>
            <person name="Tiedje J."/>
            <person name="Richardson P."/>
        </authorList>
    </citation>
    <scope>NUCLEOTIDE SEQUENCE [LARGE SCALE GENOMIC DNA]</scope>
    <source>
        <strain evidence="3">DSM 17290 / CIP 109462 / JCM 13490 / 255-15</strain>
    </source>
</reference>
<gene>
    <name evidence="2" type="ordered locus">Exig_2944</name>
</gene>
<dbReference type="AlphaFoldDB" id="B1YFR5"/>
<evidence type="ECO:0000256" key="1">
    <source>
        <dbReference type="SAM" id="Phobius"/>
    </source>
</evidence>
<name>B1YFR5_EXIS2</name>
<keyword evidence="1" id="KW-0472">Membrane</keyword>
<organism evidence="2 3">
    <name type="scientific">Exiguobacterium sibiricum (strain DSM 17290 / CCUG 55495 / CIP 109462 / JCM 13490 / 255-15)</name>
    <dbReference type="NCBI Taxonomy" id="262543"/>
    <lineage>
        <taxon>Bacteria</taxon>
        <taxon>Bacillati</taxon>
        <taxon>Bacillota</taxon>
        <taxon>Bacilli</taxon>
        <taxon>Bacillales</taxon>
        <taxon>Bacillales Family XII. Incertae Sedis</taxon>
        <taxon>Exiguobacterium</taxon>
    </lineage>
</organism>
<evidence type="ECO:0000313" key="3">
    <source>
        <dbReference type="Proteomes" id="UP000001681"/>
    </source>
</evidence>
<keyword evidence="1" id="KW-1133">Transmembrane helix</keyword>
<dbReference type="EMBL" id="CP001022">
    <property type="protein sequence ID" value="ACB62390.1"/>
    <property type="molecule type" value="Genomic_DNA"/>
</dbReference>
<reference evidence="2 3" key="2">
    <citation type="journal article" date="2008" name="BMC Genomics">
        <title>Architecture of thermal adaptation in an Exiguobacterium sibiricum strain isolated from 3 million year old permafrost: a genome and transcriptome approach.</title>
        <authorList>
            <person name="Rodrigues D.F."/>
            <person name="Ivanova N."/>
            <person name="He Z."/>
            <person name="Huebner M."/>
            <person name="Zhou J."/>
            <person name="Tiedje J.M."/>
        </authorList>
    </citation>
    <scope>NUCLEOTIDE SEQUENCE [LARGE SCALE GENOMIC DNA]</scope>
    <source>
        <strain evidence="3">DSM 17290 / CIP 109462 / JCM 13490 / 255-15</strain>
    </source>
</reference>
<keyword evidence="1" id="KW-0812">Transmembrane</keyword>
<dbReference type="HOGENOM" id="CLU_1101580_0_0_9"/>
<accession>B1YFR5</accession>